<dbReference type="Proteomes" id="UP000326570">
    <property type="component" value="Unassembled WGS sequence"/>
</dbReference>
<comment type="similarity">
    <text evidence="1">Belongs to the universal stress protein A family.</text>
</comment>
<evidence type="ECO:0000313" key="4">
    <source>
        <dbReference type="Proteomes" id="UP000326570"/>
    </source>
</evidence>
<organism evidence="3 4">
    <name type="scientific">Adhaeribacter soli</name>
    <dbReference type="NCBI Taxonomy" id="2607655"/>
    <lineage>
        <taxon>Bacteria</taxon>
        <taxon>Pseudomonadati</taxon>
        <taxon>Bacteroidota</taxon>
        <taxon>Cytophagia</taxon>
        <taxon>Cytophagales</taxon>
        <taxon>Hymenobacteraceae</taxon>
        <taxon>Adhaeribacter</taxon>
    </lineage>
</organism>
<protein>
    <submittedName>
        <fullName evidence="3">Universal stress protein</fullName>
    </submittedName>
</protein>
<reference evidence="3 4" key="1">
    <citation type="submission" date="2019-09" db="EMBL/GenBank/DDBJ databases">
        <title>Genome sequence of Adhaeribacter sp. M2.</title>
        <authorList>
            <person name="Srinivasan S."/>
        </authorList>
    </citation>
    <scope>NUCLEOTIDE SEQUENCE [LARGE SCALE GENOMIC DNA]</scope>
    <source>
        <strain evidence="3 4">M2</strain>
    </source>
</reference>
<feature type="domain" description="UspA" evidence="2">
    <location>
        <begin position="1"/>
        <end position="147"/>
    </location>
</feature>
<dbReference type="PRINTS" id="PR01438">
    <property type="entry name" value="UNVRSLSTRESS"/>
</dbReference>
<dbReference type="RefSeq" id="WP_150903453.1">
    <property type="nucleotide sequence ID" value="NZ_VTWT01000004.1"/>
</dbReference>
<evidence type="ECO:0000256" key="1">
    <source>
        <dbReference type="ARBA" id="ARBA00008791"/>
    </source>
</evidence>
<keyword evidence="4" id="KW-1185">Reference proteome</keyword>
<proteinExistence type="inferred from homology"/>
<dbReference type="AlphaFoldDB" id="A0A5N1IWW9"/>
<dbReference type="CDD" id="cd00293">
    <property type="entry name" value="USP-like"/>
    <property type="match status" value="2"/>
</dbReference>
<comment type="caution">
    <text evidence="3">The sequence shown here is derived from an EMBL/GenBank/DDBJ whole genome shotgun (WGS) entry which is preliminary data.</text>
</comment>
<dbReference type="EMBL" id="VTWT01000004">
    <property type="protein sequence ID" value="KAA9338820.1"/>
    <property type="molecule type" value="Genomic_DNA"/>
</dbReference>
<dbReference type="PANTHER" id="PTHR46268:SF6">
    <property type="entry name" value="UNIVERSAL STRESS PROTEIN UP12"/>
    <property type="match status" value="1"/>
</dbReference>
<evidence type="ECO:0000259" key="2">
    <source>
        <dbReference type="Pfam" id="PF00582"/>
    </source>
</evidence>
<feature type="domain" description="UspA" evidence="2">
    <location>
        <begin position="156"/>
        <end position="278"/>
    </location>
</feature>
<sequence>MKKILVPTDFSAEAQHAFDIATQLAHLSGAELKLLNVIEMNGTPNFAATGDYMGSGGVEQLYMVKLLESTRDQMRRMMNSNQFSDVRILDEVDVDDIFHNIRKKITQESIDLVVMGTKGADGLNEMLIGSNTEKVVRQAHCPVLTVKANSGPFDVRTIVFPSNFREDSPYPVDVLKYFQKLFNAHVHLVYINTPTTFGTSRESKARMEDFVRRYNLENYTLNIHNDSVEEDGILSFADEVNADLIIMATHGRTGFSHLLSGSIAEDMVNHAQRPILTCHMK</sequence>
<dbReference type="Pfam" id="PF00582">
    <property type="entry name" value="Usp"/>
    <property type="match status" value="2"/>
</dbReference>
<gene>
    <name evidence="3" type="ORF">F0P94_08485</name>
</gene>
<dbReference type="InterPro" id="IPR006016">
    <property type="entry name" value="UspA"/>
</dbReference>
<evidence type="ECO:0000313" key="3">
    <source>
        <dbReference type="EMBL" id="KAA9338820.1"/>
    </source>
</evidence>
<accession>A0A5N1IWW9</accession>
<dbReference type="SUPFAM" id="SSF52402">
    <property type="entry name" value="Adenine nucleotide alpha hydrolases-like"/>
    <property type="match status" value="2"/>
</dbReference>
<dbReference type="Gene3D" id="3.40.50.620">
    <property type="entry name" value="HUPs"/>
    <property type="match status" value="2"/>
</dbReference>
<dbReference type="InterPro" id="IPR006015">
    <property type="entry name" value="Universal_stress_UspA"/>
</dbReference>
<name>A0A5N1IWW9_9BACT</name>
<dbReference type="PANTHER" id="PTHR46268">
    <property type="entry name" value="STRESS RESPONSE PROTEIN NHAX"/>
    <property type="match status" value="1"/>
</dbReference>
<dbReference type="InterPro" id="IPR014729">
    <property type="entry name" value="Rossmann-like_a/b/a_fold"/>
</dbReference>